<dbReference type="InterPro" id="IPR036397">
    <property type="entry name" value="RNaseH_sf"/>
</dbReference>
<evidence type="ECO:0000256" key="4">
    <source>
        <dbReference type="ARBA" id="ARBA00022759"/>
    </source>
</evidence>
<accession>A0AAV8RNK9</accession>
<evidence type="ECO:0000256" key="6">
    <source>
        <dbReference type="ARBA" id="ARBA00022918"/>
    </source>
</evidence>
<evidence type="ECO:0000256" key="1">
    <source>
        <dbReference type="ARBA" id="ARBA00022679"/>
    </source>
</evidence>
<evidence type="ECO:0000313" key="9">
    <source>
        <dbReference type="EMBL" id="KAJ8501146.1"/>
    </source>
</evidence>
<dbReference type="Gene3D" id="3.30.420.10">
    <property type="entry name" value="Ribonuclease H-like superfamily/Ribonuclease H"/>
    <property type="match status" value="2"/>
</dbReference>
<evidence type="ECO:0000259" key="8">
    <source>
        <dbReference type="PROSITE" id="PS50994"/>
    </source>
</evidence>
<evidence type="ECO:0000313" key="10">
    <source>
        <dbReference type="Proteomes" id="UP001222027"/>
    </source>
</evidence>
<sequence length="674" mass="76774">MPIYFTSHVLTGPELRYAPIERIALVLILAARKLRPYFQTHPIKVITDQPLRQILSKFDVAGRMLKWSVELGEFDIEYEPRKTIKGQVLADFLSELTPPQVLENPNPGWTLHIDGSANSERGGVGLVLKDPSGHIYEHALRLGFRATNNEAEYEALLFGLKVANELGAEDIEIFTDSQLVASQVNGMFETREAVMIKYLAEARLMAARFRRCTITKAPRSENAQADALARLASCRVTDTPIGAMVRTIGPSMTMMTVDQEDGGWTDEILRFKQAGVLPEDKAAARRIRRMESWYCIVDGCLYRRGFSRPLLRCLNPTEAQTTLAEIHEGICGDHVGARTLAHMVLRQGYYWPTLRKDAQAYVQNCEPCQKHARFQHKLMVPLTTADYAWPFAQWGMDLLGPFLPASGQRRFLIVGVDYFTKWLKAEPLASITERQVEGFVWKNIITRFDLPRAIITDNDTQFNNAKFKTFCQSYRIQLMFSSVAHPQANGLVEVTNRAILEGLKKRVSNAMTSWVEELPSVLWALRTTPKTPTGESSYSLAFGTEAVLPPEVIFPTLRVQTQHQEESDQQLRRSLDLLEEKRVDAHLRALAYRRAVARIYNQRVRPRLIRTGDLVLRKTEVSDLTQPRCKLAPNWEGPYRVLDVIRDGTYTLATMEGRVLPRTWYITNLRKFYA</sequence>
<keyword evidence="1" id="KW-0808">Transferase</keyword>
<dbReference type="InterPro" id="IPR041373">
    <property type="entry name" value="RT_RNaseH"/>
</dbReference>
<keyword evidence="5" id="KW-0378">Hydrolase</keyword>
<keyword evidence="3" id="KW-0540">Nuclease</keyword>
<dbReference type="Proteomes" id="UP001222027">
    <property type="component" value="Unassembled WGS sequence"/>
</dbReference>
<dbReference type="GO" id="GO:0015074">
    <property type="term" value="P:DNA integration"/>
    <property type="evidence" value="ECO:0007669"/>
    <property type="project" value="InterPro"/>
</dbReference>
<dbReference type="GO" id="GO:0003676">
    <property type="term" value="F:nucleic acid binding"/>
    <property type="evidence" value="ECO:0007669"/>
    <property type="project" value="InterPro"/>
</dbReference>
<proteinExistence type="predicted"/>
<dbReference type="SUPFAM" id="SSF56672">
    <property type="entry name" value="DNA/RNA polymerases"/>
    <property type="match status" value="1"/>
</dbReference>
<name>A0AAV8RNK9_ENSVE</name>
<dbReference type="Gene3D" id="1.10.340.70">
    <property type="match status" value="1"/>
</dbReference>
<reference evidence="9 10" key="1">
    <citation type="submission" date="2022-12" db="EMBL/GenBank/DDBJ databases">
        <title>Chromosome-scale assembly of the Ensete ventricosum genome.</title>
        <authorList>
            <person name="Dussert Y."/>
            <person name="Stocks J."/>
            <person name="Wendawek A."/>
            <person name="Woldeyes F."/>
            <person name="Nichols R.A."/>
            <person name="Borrell J.S."/>
        </authorList>
    </citation>
    <scope>NUCLEOTIDE SEQUENCE [LARGE SCALE GENOMIC DNA]</scope>
    <source>
        <strain evidence="10">cv. Maze</strain>
        <tissue evidence="9">Seeds</tissue>
    </source>
</reference>
<dbReference type="PANTHER" id="PTHR48475:SF2">
    <property type="entry name" value="RIBONUCLEASE H"/>
    <property type="match status" value="1"/>
</dbReference>
<dbReference type="Pfam" id="PF17917">
    <property type="entry name" value="RT_RNaseH"/>
    <property type="match status" value="1"/>
</dbReference>
<dbReference type="CDD" id="cd09279">
    <property type="entry name" value="RNase_HI_like"/>
    <property type="match status" value="1"/>
</dbReference>
<keyword evidence="10" id="KW-1185">Reference proteome</keyword>
<feature type="domain" description="Integrase catalytic" evidence="8">
    <location>
        <begin position="386"/>
        <end position="557"/>
    </location>
</feature>
<dbReference type="SUPFAM" id="SSF53098">
    <property type="entry name" value="Ribonuclease H-like"/>
    <property type="match status" value="2"/>
</dbReference>
<dbReference type="Pfam" id="PF00665">
    <property type="entry name" value="rve"/>
    <property type="match status" value="1"/>
</dbReference>
<dbReference type="InterPro" id="IPR002156">
    <property type="entry name" value="RNaseH_domain"/>
</dbReference>
<evidence type="ECO:0000256" key="2">
    <source>
        <dbReference type="ARBA" id="ARBA00022695"/>
    </source>
</evidence>
<evidence type="ECO:0000259" key="7">
    <source>
        <dbReference type="PROSITE" id="PS50879"/>
    </source>
</evidence>
<dbReference type="InterPro" id="IPR041588">
    <property type="entry name" value="Integrase_H2C2"/>
</dbReference>
<dbReference type="AlphaFoldDB" id="A0AAV8RNK9"/>
<comment type="caution">
    <text evidence="9">The sequence shown here is derived from an EMBL/GenBank/DDBJ whole genome shotgun (WGS) entry which is preliminary data.</text>
</comment>
<dbReference type="EMBL" id="JAQQAF010000003">
    <property type="protein sequence ID" value="KAJ8501146.1"/>
    <property type="molecule type" value="Genomic_DNA"/>
</dbReference>
<evidence type="ECO:0000256" key="3">
    <source>
        <dbReference type="ARBA" id="ARBA00022722"/>
    </source>
</evidence>
<dbReference type="PROSITE" id="PS50994">
    <property type="entry name" value="INTEGRASE"/>
    <property type="match status" value="1"/>
</dbReference>
<dbReference type="Pfam" id="PF17921">
    <property type="entry name" value="Integrase_H2C2"/>
    <property type="match status" value="1"/>
</dbReference>
<dbReference type="InterPro" id="IPR043502">
    <property type="entry name" value="DNA/RNA_pol_sf"/>
</dbReference>
<dbReference type="InterPro" id="IPR001584">
    <property type="entry name" value="Integrase_cat-core"/>
</dbReference>
<dbReference type="PROSITE" id="PS50879">
    <property type="entry name" value="RNASE_H_1"/>
    <property type="match status" value="1"/>
</dbReference>
<dbReference type="InterPro" id="IPR012337">
    <property type="entry name" value="RNaseH-like_sf"/>
</dbReference>
<keyword evidence="4" id="KW-0255">Endonuclease</keyword>
<evidence type="ECO:0000256" key="5">
    <source>
        <dbReference type="ARBA" id="ARBA00022801"/>
    </source>
</evidence>
<dbReference type="GO" id="GO:0004523">
    <property type="term" value="F:RNA-DNA hybrid ribonuclease activity"/>
    <property type="evidence" value="ECO:0007669"/>
    <property type="project" value="InterPro"/>
</dbReference>
<feature type="domain" description="RNase H type-1" evidence="7">
    <location>
        <begin position="105"/>
        <end position="234"/>
    </location>
</feature>
<protein>
    <submittedName>
        <fullName evidence="9">Uncharacterized protein</fullName>
    </submittedName>
</protein>
<keyword evidence="6" id="KW-0695">RNA-directed DNA polymerase</keyword>
<dbReference type="Pfam" id="PF13456">
    <property type="entry name" value="RVT_3"/>
    <property type="match status" value="1"/>
</dbReference>
<dbReference type="PANTHER" id="PTHR48475">
    <property type="entry name" value="RIBONUCLEASE H"/>
    <property type="match status" value="1"/>
</dbReference>
<gene>
    <name evidence="9" type="ORF">OPV22_011698</name>
</gene>
<organism evidence="9 10">
    <name type="scientific">Ensete ventricosum</name>
    <name type="common">Abyssinian banana</name>
    <name type="synonym">Musa ensete</name>
    <dbReference type="NCBI Taxonomy" id="4639"/>
    <lineage>
        <taxon>Eukaryota</taxon>
        <taxon>Viridiplantae</taxon>
        <taxon>Streptophyta</taxon>
        <taxon>Embryophyta</taxon>
        <taxon>Tracheophyta</taxon>
        <taxon>Spermatophyta</taxon>
        <taxon>Magnoliopsida</taxon>
        <taxon>Liliopsida</taxon>
        <taxon>Zingiberales</taxon>
        <taxon>Musaceae</taxon>
        <taxon>Ensete</taxon>
    </lineage>
</organism>
<dbReference type="GO" id="GO:0003964">
    <property type="term" value="F:RNA-directed DNA polymerase activity"/>
    <property type="evidence" value="ECO:0007669"/>
    <property type="project" value="UniProtKB-KW"/>
</dbReference>
<keyword evidence="2" id="KW-0548">Nucleotidyltransferase</keyword>